<dbReference type="Pfam" id="PF17853">
    <property type="entry name" value="GGDEF_2"/>
    <property type="match status" value="1"/>
</dbReference>
<protein>
    <submittedName>
        <fullName evidence="4">CdaR family transcriptional regulator</fullName>
    </submittedName>
</protein>
<accession>A0A563DU20</accession>
<evidence type="ECO:0000259" key="3">
    <source>
        <dbReference type="Pfam" id="PF17853"/>
    </source>
</evidence>
<reference evidence="4 5" key="2">
    <citation type="submission" date="2019-08" db="EMBL/GenBank/DDBJ databases">
        <title>Jejuicoccus antrihumi gen. nov., sp. nov., a new member of the family Dermacoccaceae isolated from a cave.</title>
        <authorList>
            <person name="Schumann P."/>
            <person name="Kim I.S."/>
        </authorList>
    </citation>
    <scope>NUCLEOTIDE SEQUENCE [LARGE SCALE GENOMIC DNA]</scope>
    <source>
        <strain evidence="4 5">C5-26</strain>
    </source>
</reference>
<keyword evidence="5" id="KW-1185">Reference proteome</keyword>
<dbReference type="Gene3D" id="1.10.10.2840">
    <property type="entry name" value="PucR C-terminal helix-turn-helix domain"/>
    <property type="match status" value="1"/>
</dbReference>
<dbReference type="PANTHER" id="PTHR33744">
    <property type="entry name" value="CARBOHYDRATE DIACID REGULATOR"/>
    <property type="match status" value="1"/>
</dbReference>
<dbReference type="InterPro" id="IPR025736">
    <property type="entry name" value="PucR_C-HTH_dom"/>
</dbReference>
<dbReference type="OrthoDB" id="3505602at2"/>
<reference evidence="4 5" key="1">
    <citation type="submission" date="2019-05" db="EMBL/GenBank/DDBJ databases">
        <authorList>
            <person name="Lee S.D."/>
        </authorList>
    </citation>
    <scope>NUCLEOTIDE SEQUENCE [LARGE SCALE GENOMIC DNA]</scope>
    <source>
        <strain evidence="4 5">C5-26</strain>
    </source>
</reference>
<name>A0A563DU20_9MICO</name>
<evidence type="ECO:0000313" key="4">
    <source>
        <dbReference type="EMBL" id="TWP33689.1"/>
    </source>
</evidence>
<dbReference type="PANTHER" id="PTHR33744:SF1">
    <property type="entry name" value="DNA-BINDING TRANSCRIPTIONAL ACTIVATOR ADER"/>
    <property type="match status" value="1"/>
</dbReference>
<evidence type="ECO:0000256" key="1">
    <source>
        <dbReference type="ARBA" id="ARBA00006754"/>
    </source>
</evidence>
<evidence type="ECO:0000313" key="5">
    <source>
        <dbReference type="Proteomes" id="UP000320244"/>
    </source>
</evidence>
<dbReference type="InterPro" id="IPR041522">
    <property type="entry name" value="CdaR_GGDEF"/>
</dbReference>
<evidence type="ECO:0000259" key="2">
    <source>
        <dbReference type="Pfam" id="PF13556"/>
    </source>
</evidence>
<comment type="caution">
    <text evidence="4">The sequence shown here is derived from an EMBL/GenBank/DDBJ whole genome shotgun (WGS) entry which is preliminary data.</text>
</comment>
<dbReference type="AlphaFoldDB" id="A0A563DU20"/>
<gene>
    <name evidence="4" type="ORF">FGL98_20400</name>
</gene>
<sequence length="410" mass="45038">MTGVASDLQRLVDHLGTRLHRSVAIDDPSIRLLAYTSHTGEVDRARTESIMRRRVSTELTSYLGAQSPSHADDLFTVPACPAIGLETDRIGMPILYEDSMLGYLWLIGSDGPVTGQDAESVREASRQAALILHRERLTVEVTRSRERELVRDLVSPDASLRAEAADELIEEDLIVAGQISAIVATADHGPSEPLSEQQRLALHIAVDYGQHQLALKHALALNRPDHSLLLITQDGSQPAKSAALEQLAQKVHQRLTLELRSQPAPSGWVGIAGAHRNLTDAHHAYHEARRAADVARITGALGTVVPYSRLGVYALLAKLPPHELAEGIHPGVRPLLDPDSTHRDLIETVQVYLDNAADAQRTAAELHIHRATLYYRLRRIEDLSGLDLSRGDDRLAIHLSLKLAQLTQLR</sequence>
<dbReference type="Pfam" id="PF13556">
    <property type="entry name" value="HTH_30"/>
    <property type="match status" value="1"/>
</dbReference>
<dbReference type="InterPro" id="IPR051448">
    <property type="entry name" value="CdaR-like_regulators"/>
</dbReference>
<dbReference type="InterPro" id="IPR042070">
    <property type="entry name" value="PucR_C-HTH_sf"/>
</dbReference>
<feature type="domain" description="CdaR GGDEF-like" evidence="3">
    <location>
        <begin position="181"/>
        <end position="294"/>
    </location>
</feature>
<dbReference type="Proteomes" id="UP000320244">
    <property type="component" value="Unassembled WGS sequence"/>
</dbReference>
<feature type="domain" description="PucR C-terminal helix-turn-helix" evidence="2">
    <location>
        <begin position="345"/>
        <end position="403"/>
    </location>
</feature>
<proteinExistence type="inferred from homology"/>
<organism evidence="4 5">
    <name type="scientific">Leekyejoonella antrihumi</name>
    <dbReference type="NCBI Taxonomy" id="1660198"/>
    <lineage>
        <taxon>Bacteria</taxon>
        <taxon>Bacillati</taxon>
        <taxon>Actinomycetota</taxon>
        <taxon>Actinomycetes</taxon>
        <taxon>Micrococcales</taxon>
        <taxon>Dermacoccaceae</taxon>
        <taxon>Leekyejoonella</taxon>
    </lineage>
</organism>
<comment type="similarity">
    <text evidence="1">Belongs to the CdaR family.</text>
</comment>
<dbReference type="EMBL" id="VCQV01000037">
    <property type="protein sequence ID" value="TWP33689.1"/>
    <property type="molecule type" value="Genomic_DNA"/>
</dbReference>